<feature type="region of interest" description="Disordered" evidence="1">
    <location>
        <begin position="1"/>
        <end position="30"/>
    </location>
</feature>
<comment type="caution">
    <text evidence="3">The sequence shown here is derived from an EMBL/GenBank/DDBJ whole genome shotgun (WGS) entry which is preliminary data.</text>
</comment>
<dbReference type="PANTHER" id="PTHR46361">
    <property type="entry name" value="ELECTRON CARRIER/ PROTEIN DISULFIDE OXIDOREDUCTASE"/>
    <property type="match status" value="1"/>
</dbReference>
<dbReference type="Pfam" id="PF04784">
    <property type="entry name" value="DUF547"/>
    <property type="match status" value="1"/>
</dbReference>
<dbReference type="EMBL" id="JBHSXN010000006">
    <property type="protein sequence ID" value="MFC6955328.1"/>
    <property type="molecule type" value="Genomic_DNA"/>
</dbReference>
<dbReference type="RefSeq" id="WP_336352257.1">
    <property type="nucleotide sequence ID" value="NZ_JAZAQL010000006.1"/>
</dbReference>
<proteinExistence type="predicted"/>
<dbReference type="AlphaFoldDB" id="A0ABD5VL33"/>
<organism evidence="3 4">
    <name type="scientific">Halorubellus litoreus</name>
    <dbReference type="NCBI Taxonomy" id="755308"/>
    <lineage>
        <taxon>Archaea</taxon>
        <taxon>Methanobacteriati</taxon>
        <taxon>Methanobacteriota</taxon>
        <taxon>Stenosarchaea group</taxon>
        <taxon>Halobacteria</taxon>
        <taxon>Halobacteriales</taxon>
        <taxon>Halorubellaceae</taxon>
        <taxon>Halorubellus</taxon>
    </lineage>
</organism>
<evidence type="ECO:0000256" key="1">
    <source>
        <dbReference type="SAM" id="MobiDB-lite"/>
    </source>
</evidence>
<sequence length="264" mass="28627">MTGDAGSDAGAGSDATVDAATGDASPPGDPVALSVGYVRATKAGDGDPATFRRALADLDPEALADALDDDDARLAFWLNVYNASVQDHLAQEPRLFEERGLVPRRPIFRRKLLTIAGESLSVDDVEHGILRRSRSGVGLGYVPRLRQSRFERRHRVDDVDPRIHFALNCGAASCPSVLAYTEEAVDDQLDASTRGYLDAEVSYEPSTGTATVPKLFSWYRGDFGGKRGIKRFLREHDAVPATADLSLAWAAYDWTLKLGQYADA</sequence>
<dbReference type="PANTHER" id="PTHR46361:SF3">
    <property type="entry name" value="ELECTRON CARRIER_ PROTEIN DISULFIDE OXIDOREDUCTASE"/>
    <property type="match status" value="1"/>
</dbReference>
<accession>A0ABD5VL33</accession>
<protein>
    <submittedName>
        <fullName evidence="3">DUF547 domain-containing protein</fullName>
    </submittedName>
</protein>
<evidence type="ECO:0000313" key="4">
    <source>
        <dbReference type="Proteomes" id="UP001596395"/>
    </source>
</evidence>
<gene>
    <name evidence="3" type="ORF">ACFQGB_20900</name>
</gene>
<evidence type="ECO:0000313" key="3">
    <source>
        <dbReference type="EMBL" id="MFC6955328.1"/>
    </source>
</evidence>
<dbReference type="InterPro" id="IPR006869">
    <property type="entry name" value="DUF547"/>
</dbReference>
<name>A0ABD5VL33_9EURY</name>
<feature type="domain" description="DUF547" evidence="2">
    <location>
        <begin position="70"/>
        <end position="197"/>
    </location>
</feature>
<feature type="compositionally biased region" description="Low complexity" evidence="1">
    <location>
        <begin position="1"/>
        <end position="25"/>
    </location>
</feature>
<dbReference type="Proteomes" id="UP001596395">
    <property type="component" value="Unassembled WGS sequence"/>
</dbReference>
<reference evidence="3 4" key="1">
    <citation type="journal article" date="2019" name="Int. J. Syst. Evol. Microbiol.">
        <title>The Global Catalogue of Microorganisms (GCM) 10K type strain sequencing project: providing services to taxonomists for standard genome sequencing and annotation.</title>
        <authorList>
            <consortium name="The Broad Institute Genomics Platform"/>
            <consortium name="The Broad Institute Genome Sequencing Center for Infectious Disease"/>
            <person name="Wu L."/>
            <person name="Ma J."/>
        </authorList>
    </citation>
    <scope>NUCLEOTIDE SEQUENCE [LARGE SCALE GENOMIC DNA]</scope>
    <source>
        <strain evidence="3 4">GX26</strain>
    </source>
</reference>
<evidence type="ECO:0000259" key="2">
    <source>
        <dbReference type="Pfam" id="PF04784"/>
    </source>
</evidence>
<keyword evidence="4" id="KW-1185">Reference proteome</keyword>